<feature type="region of interest" description="Disordered" evidence="1">
    <location>
        <begin position="1"/>
        <end position="24"/>
    </location>
</feature>
<accession>A0A382KT24</accession>
<sequence>MRGKELMQRKKVPTRAVDTRLITS</sequence>
<dbReference type="EMBL" id="UINC01082151">
    <property type="protein sequence ID" value="SVC26663.1"/>
    <property type="molecule type" value="Genomic_DNA"/>
</dbReference>
<proteinExistence type="predicted"/>
<dbReference type="AlphaFoldDB" id="A0A382KT24"/>
<protein>
    <submittedName>
        <fullName evidence="2">Uncharacterized protein</fullName>
    </submittedName>
</protein>
<name>A0A382KT24_9ZZZZ</name>
<evidence type="ECO:0000256" key="1">
    <source>
        <dbReference type="SAM" id="MobiDB-lite"/>
    </source>
</evidence>
<organism evidence="2">
    <name type="scientific">marine metagenome</name>
    <dbReference type="NCBI Taxonomy" id="408172"/>
    <lineage>
        <taxon>unclassified sequences</taxon>
        <taxon>metagenomes</taxon>
        <taxon>ecological metagenomes</taxon>
    </lineage>
</organism>
<evidence type="ECO:0000313" key="2">
    <source>
        <dbReference type="EMBL" id="SVC26663.1"/>
    </source>
</evidence>
<reference evidence="2" key="1">
    <citation type="submission" date="2018-05" db="EMBL/GenBank/DDBJ databases">
        <authorList>
            <person name="Lanie J.A."/>
            <person name="Ng W.-L."/>
            <person name="Kazmierczak K.M."/>
            <person name="Andrzejewski T.M."/>
            <person name="Davidsen T.M."/>
            <person name="Wayne K.J."/>
            <person name="Tettelin H."/>
            <person name="Glass J.I."/>
            <person name="Rusch D."/>
            <person name="Podicherti R."/>
            <person name="Tsui H.-C.T."/>
            <person name="Winkler M.E."/>
        </authorList>
    </citation>
    <scope>NUCLEOTIDE SEQUENCE</scope>
</reference>
<gene>
    <name evidence="2" type="ORF">METZ01_LOCUS279517</name>
</gene>